<dbReference type="InterPro" id="IPR002048">
    <property type="entry name" value="EF_hand_dom"/>
</dbReference>
<dbReference type="AlphaFoldDB" id="A0AAW0EZZ9"/>
<evidence type="ECO:0000313" key="4">
    <source>
        <dbReference type="Proteomes" id="UP001430356"/>
    </source>
</evidence>
<dbReference type="Gene3D" id="1.10.238.10">
    <property type="entry name" value="EF-hand"/>
    <property type="match status" value="1"/>
</dbReference>
<gene>
    <name evidence="3" type="ORF">NESM_000044500</name>
</gene>
<proteinExistence type="predicted"/>
<dbReference type="PROSITE" id="PS50222">
    <property type="entry name" value="EF_HAND_2"/>
    <property type="match status" value="1"/>
</dbReference>
<name>A0AAW0EZZ9_9TRYP</name>
<evidence type="ECO:0000256" key="1">
    <source>
        <dbReference type="SAM" id="MobiDB-lite"/>
    </source>
</evidence>
<dbReference type="GO" id="GO:0005509">
    <property type="term" value="F:calcium ion binding"/>
    <property type="evidence" value="ECO:0007669"/>
    <property type="project" value="InterPro"/>
</dbReference>
<dbReference type="SUPFAM" id="SSF47473">
    <property type="entry name" value="EF-hand"/>
    <property type="match status" value="1"/>
</dbReference>
<feature type="region of interest" description="Disordered" evidence="1">
    <location>
        <begin position="152"/>
        <end position="178"/>
    </location>
</feature>
<evidence type="ECO:0000313" key="3">
    <source>
        <dbReference type="EMBL" id="KAK7199960.1"/>
    </source>
</evidence>
<reference evidence="3 4" key="1">
    <citation type="journal article" date="2021" name="MBio">
        <title>A New Model Trypanosomatid, Novymonas esmeraldas: Genomic Perception of Its 'Candidatus Pandoraea novymonadis' Endosymbiont.</title>
        <authorList>
            <person name="Zakharova A."/>
            <person name="Saura A."/>
            <person name="Butenko A."/>
            <person name="Podesvova L."/>
            <person name="Warmusova S."/>
            <person name="Kostygov A.Y."/>
            <person name="Nenarokova A."/>
            <person name="Lukes J."/>
            <person name="Opperdoes F.R."/>
            <person name="Yurchenko V."/>
        </authorList>
    </citation>
    <scope>NUCLEOTIDE SEQUENCE [LARGE SCALE GENOMIC DNA]</scope>
    <source>
        <strain evidence="3 4">E262AT.01</strain>
    </source>
</reference>
<dbReference type="InterPro" id="IPR011992">
    <property type="entry name" value="EF-hand-dom_pair"/>
</dbReference>
<comment type="caution">
    <text evidence="3">The sequence shown here is derived from an EMBL/GenBank/DDBJ whole genome shotgun (WGS) entry which is preliminary data.</text>
</comment>
<dbReference type="EMBL" id="JAECZO010000002">
    <property type="protein sequence ID" value="KAK7199960.1"/>
    <property type="molecule type" value="Genomic_DNA"/>
</dbReference>
<keyword evidence="4" id="KW-1185">Reference proteome</keyword>
<feature type="domain" description="EF-hand" evidence="2">
    <location>
        <begin position="51"/>
        <end position="86"/>
    </location>
</feature>
<sequence>MLSESEYHLVAVAFQSMDPENTGLLPLAEAKKRYFAHAHPRVKEGSMAPSAARDTLDYHFGACAADHDGSITFDEFLAYHEKIADEACDEQVGDVAAFTAKTIMGLWRLGDVLLPTGVRPVFPVAQPPSGLYAATPMTLVWVERRPVAAAVASGQKPSSNGGAAAPTSSSSASGGGGGGAAHDESVYVLRGIKDVVRPTFARGDLPDELQGYFAFPEELTGMEVDYVAPRVSIQRWYDFAWEYAEGKYCGVEGIISTRVDVETLPAGLRQFICEHATSTSRGTNWIQTRLTVNPIYKKTSASYGYGVHEECRKIHQWKVKTFEGKQYGNQYHGLCGKYFAKMAGPLKSSAATGMNM</sequence>
<evidence type="ECO:0000259" key="2">
    <source>
        <dbReference type="PROSITE" id="PS50222"/>
    </source>
</evidence>
<organism evidence="3 4">
    <name type="scientific">Novymonas esmeraldas</name>
    <dbReference type="NCBI Taxonomy" id="1808958"/>
    <lineage>
        <taxon>Eukaryota</taxon>
        <taxon>Discoba</taxon>
        <taxon>Euglenozoa</taxon>
        <taxon>Kinetoplastea</taxon>
        <taxon>Metakinetoplastina</taxon>
        <taxon>Trypanosomatida</taxon>
        <taxon>Trypanosomatidae</taxon>
        <taxon>Novymonas</taxon>
    </lineage>
</organism>
<feature type="compositionally biased region" description="Low complexity" evidence="1">
    <location>
        <begin position="158"/>
        <end position="172"/>
    </location>
</feature>
<dbReference type="Proteomes" id="UP001430356">
    <property type="component" value="Unassembled WGS sequence"/>
</dbReference>
<protein>
    <recommendedName>
        <fullName evidence="2">EF-hand domain-containing protein</fullName>
    </recommendedName>
</protein>
<accession>A0AAW0EZZ9</accession>